<dbReference type="InterPro" id="IPR012340">
    <property type="entry name" value="NA-bd_OB-fold"/>
</dbReference>
<comment type="caution">
    <text evidence="3">The sequence shown here is derived from an EMBL/GenBank/DDBJ whole genome shotgun (WGS) entry which is preliminary data.</text>
</comment>
<protein>
    <submittedName>
        <fullName evidence="3">Unnamed protein product</fullName>
    </submittedName>
</protein>
<dbReference type="AlphaFoldDB" id="A0A9W6T346"/>
<organism evidence="3 4">
    <name type="scientific">Candida boidinii</name>
    <name type="common">Yeast</name>
    <dbReference type="NCBI Taxonomy" id="5477"/>
    <lineage>
        <taxon>Eukaryota</taxon>
        <taxon>Fungi</taxon>
        <taxon>Dikarya</taxon>
        <taxon>Ascomycota</taxon>
        <taxon>Saccharomycotina</taxon>
        <taxon>Pichiomycetes</taxon>
        <taxon>Pichiales</taxon>
        <taxon>Pichiaceae</taxon>
        <taxon>Ogataea</taxon>
        <taxon>Ogataea/Candida clade</taxon>
    </lineage>
</organism>
<keyword evidence="4" id="KW-1185">Reference proteome</keyword>
<evidence type="ECO:0000256" key="1">
    <source>
        <dbReference type="SAM" id="Coils"/>
    </source>
</evidence>
<gene>
    <name evidence="3" type="ORF">Cboi02_000381200</name>
</gene>
<reference evidence="3" key="1">
    <citation type="submission" date="2023-04" db="EMBL/GenBank/DDBJ databases">
        <title>Candida boidinii NBRC 10035.</title>
        <authorList>
            <person name="Ichikawa N."/>
            <person name="Sato H."/>
            <person name="Tonouchi N."/>
        </authorList>
    </citation>
    <scope>NUCLEOTIDE SEQUENCE</scope>
    <source>
        <strain evidence="3">NBRC 10035</strain>
    </source>
</reference>
<feature type="coiled-coil region" evidence="1">
    <location>
        <begin position="591"/>
        <end position="618"/>
    </location>
</feature>
<evidence type="ECO:0000313" key="3">
    <source>
        <dbReference type="EMBL" id="GME72923.1"/>
    </source>
</evidence>
<feature type="region of interest" description="Disordered" evidence="2">
    <location>
        <begin position="209"/>
        <end position="238"/>
    </location>
</feature>
<dbReference type="SUPFAM" id="SSF50249">
    <property type="entry name" value="Nucleic acid-binding proteins"/>
    <property type="match status" value="1"/>
</dbReference>
<evidence type="ECO:0000313" key="4">
    <source>
        <dbReference type="Proteomes" id="UP001165120"/>
    </source>
</evidence>
<dbReference type="Proteomes" id="UP001165120">
    <property type="component" value="Unassembled WGS sequence"/>
</dbReference>
<feature type="compositionally biased region" description="Low complexity" evidence="2">
    <location>
        <begin position="218"/>
        <end position="227"/>
    </location>
</feature>
<accession>A0A9W6T346</accession>
<sequence>MKLSKNCSKTLHQFHGLYGELPSGKFEVETLNELYNNDIINSKKNNNNKNGITNNFGSETKPFKHVMEDKRLSLPYEKLLAKIFEDKSYKIDKSFVYSQDQLFDVYKLPLNTKDNEYTEIAISLQKLSPTKFNLIIFKPFISNFLAPDSKLMNSILKSEQVQLSKIFSVSPYKFLPFKIDDSKLGSINMLPQKLVDRLSFSRKRTITTKKKKTDKFSESSSSSSSSSPNGSNNHADRSTFFLDSESAPSVDSIDQYCMKFTIPFDLFNLELLNNPIDLKLELCKLRNLRLITKTDIGNVLNNKPLSKNNNISNINSPSKKESKIIYMVNCIYALLNNRRVLRKANGSLDIEVGDSKNNDYNSVVSVDSITDPDWFLSELNLLINEFLAKYCHENEINFYHRSQIIEKIEPSDINYRFMEKRYFERSFKIMPGFYAYSYDTFLRERSVNKGKLSPTGFISCLQYLNDQNFELINDFSKPLEPFLPLGLKFGYANFTNIFNNLESLINHWQLEKYLIKKSIDEDNFENESLYFSFKKDLLLSNNDYFNKNYSLNQIKYILESLNNSYSELFLKDRRHRVLSSLENSVLSKTKYANYIKSLNQNNENNDNLNNNEIKLNIELDLESDKNKIFPLKNSISNLYKCIILKPSKFPNLALAYCIDLNINVEIMLPDTHEVRPGDRLVCSEIVYIDSVEDRLVLR</sequence>
<dbReference type="EMBL" id="BSXN01001402">
    <property type="protein sequence ID" value="GME72923.1"/>
    <property type="molecule type" value="Genomic_DNA"/>
</dbReference>
<evidence type="ECO:0000256" key="2">
    <source>
        <dbReference type="SAM" id="MobiDB-lite"/>
    </source>
</evidence>
<name>A0A9W6T346_CANBO</name>
<keyword evidence="1" id="KW-0175">Coiled coil</keyword>
<proteinExistence type="predicted"/>